<dbReference type="PANTHER" id="PTHR11640:SF164">
    <property type="entry name" value="MAM DOMAIN-CONTAINING GLYCOSYLPHOSPHATIDYLINOSITOL ANCHOR PROTEIN 1"/>
    <property type="match status" value="1"/>
</dbReference>
<feature type="signal peptide" evidence="7">
    <location>
        <begin position="1"/>
        <end position="27"/>
    </location>
</feature>
<evidence type="ECO:0000313" key="10">
    <source>
        <dbReference type="EMBL" id="JAV92718.1"/>
    </source>
</evidence>
<keyword evidence="4" id="KW-1015">Disulfide bond</keyword>
<dbReference type="GO" id="GO:0030154">
    <property type="term" value="P:cell differentiation"/>
    <property type="evidence" value="ECO:0007669"/>
    <property type="project" value="UniProtKB-ARBA"/>
</dbReference>
<dbReference type="Pfam" id="PF00047">
    <property type="entry name" value="ig"/>
    <property type="match status" value="1"/>
</dbReference>
<evidence type="ECO:0000256" key="6">
    <source>
        <dbReference type="ARBA" id="ARBA00023319"/>
    </source>
</evidence>
<feature type="chain" id="PRO_5011907551" evidence="7">
    <location>
        <begin position="28"/>
        <end position="430"/>
    </location>
</feature>
<dbReference type="Pfam" id="PF13927">
    <property type="entry name" value="Ig_3"/>
    <property type="match status" value="1"/>
</dbReference>
<keyword evidence="3" id="KW-0472">Membrane</keyword>
<dbReference type="Pfam" id="PF00041">
    <property type="entry name" value="fn3"/>
    <property type="match status" value="1"/>
</dbReference>
<dbReference type="SMART" id="SM00408">
    <property type="entry name" value="IGc2"/>
    <property type="match status" value="3"/>
</dbReference>
<dbReference type="SMART" id="SM00409">
    <property type="entry name" value="IG"/>
    <property type="match status" value="3"/>
</dbReference>
<evidence type="ECO:0000256" key="3">
    <source>
        <dbReference type="ARBA" id="ARBA00023136"/>
    </source>
</evidence>
<evidence type="ECO:0000259" key="8">
    <source>
        <dbReference type="PROSITE" id="PS50835"/>
    </source>
</evidence>
<dbReference type="SUPFAM" id="SSF49265">
    <property type="entry name" value="Fibronectin type III"/>
    <property type="match status" value="1"/>
</dbReference>
<dbReference type="InterPro" id="IPR051275">
    <property type="entry name" value="Cell_adhesion_signaling"/>
</dbReference>
<dbReference type="PROSITE" id="PS00290">
    <property type="entry name" value="IG_MHC"/>
    <property type="match status" value="1"/>
</dbReference>
<dbReference type="GO" id="GO:0005886">
    <property type="term" value="C:plasma membrane"/>
    <property type="evidence" value="ECO:0007669"/>
    <property type="project" value="TreeGrafter"/>
</dbReference>
<dbReference type="InterPro" id="IPR013098">
    <property type="entry name" value="Ig_I-set"/>
</dbReference>
<dbReference type="PANTHER" id="PTHR11640">
    <property type="entry name" value="NEPHRIN"/>
    <property type="match status" value="1"/>
</dbReference>
<keyword evidence="2" id="KW-0677">Repeat</keyword>
<dbReference type="GO" id="GO:0009653">
    <property type="term" value="P:anatomical structure morphogenesis"/>
    <property type="evidence" value="ECO:0007669"/>
    <property type="project" value="UniProtKB-ARBA"/>
</dbReference>
<dbReference type="Gene3D" id="2.60.40.10">
    <property type="entry name" value="Immunoglobulins"/>
    <property type="match status" value="4"/>
</dbReference>
<dbReference type="InterPro" id="IPR013151">
    <property type="entry name" value="Immunoglobulin_dom"/>
</dbReference>
<protein>
    <submittedName>
        <fullName evidence="10">Uncharacterized protein</fullName>
    </submittedName>
</protein>
<comment type="subcellular location">
    <subcellularLocation>
        <location evidence="1">Membrane</location>
        <topology evidence="1">Single-pass type I membrane protein</topology>
    </subcellularLocation>
</comment>
<keyword evidence="7" id="KW-0732">Signal</keyword>
<dbReference type="InterPro" id="IPR007110">
    <property type="entry name" value="Ig-like_dom"/>
</dbReference>
<dbReference type="InterPro" id="IPR003961">
    <property type="entry name" value="FN3_dom"/>
</dbReference>
<dbReference type="GO" id="GO:0050839">
    <property type="term" value="F:cell adhesion molecule binding"/>
    <property type="evidence" value="ECO:0007669"/>
    <property type="project" value="TreeGrafter"/>
</dbReference>
<dbReference type="PROSITE" id="PS50853">
    <property type="entry name" value="FN3"/>
    <property type="match status" value="1"/>
</dbReference>
<dbReference type="CDD" id="cd00063">
    <property type="entry name" value="FN3"/>
    <property type="match status" value="1"/>
</dbReference>
<dbReference type="InterPro" id="IPR013783">
    <property type="entry name" value="Ig-like_fold"/>
</dbReference>
<evidence type="ECO:0000256" key="2">
    <source>
        <dbReference type="ARBA" id="ARBA00022737"/>
    </source>
</evidence>
<dbReference type="SUPFAM" id="SSF48726">
    <property type="entry name" value="Immunoglobulin"/>
    <property type="match status" value="3"/>
</dbReference>
<feature type="domain" description="Ig-like" evidence="8">
    <location>
        <begin position="209"/>
        <end position="294"/>
    </location>
</feature>
<name>A0A1Y1N5J0_PHOPY</name>
<organism evidence="10">
    <name type="scientific">Photinus pyralis</name>
    <name type="common">Common eastern firefly</name>
    <name type="synonym">Lampyris pyralis</name>
    <dbReference type="NCBI Taxonomy" id="7054"/>
    <lineage>
        <taxon>Eukaryota</taxon>
        <taxon>Metazoa</taxon>
        <taxon>Ecdysozoa</taxon>
        <taxon>Arthropoda</taxon>
        <taxon>Hexapoda</taxon>
        <taxon>Insecta</taxon>
        <taxon>Pterygota</taxon>
        <taxon>Neoptera</taxon>
        <taxon>Endopterygota</taxon>
        <taxon>Coleoptera</taxon>
        <taxon>Polyphaga</taxon>
        <taxon>Elateriformia</taxon>
        <taxon>Elateroidea</taxon>
        <taxon>Lampyridae</taxon>
        <taxon>Lampyrinae</taxon>
        <taxon>Photinus</taxon>
    </lineage>
</organism>
<dbReference type="EMBL" id="GEZM01013146">
    <property type="protein sequence ID" value="JAV92718.1"/>
    <property type="molecule type" value="Transcribed_RNA"/>
</dbReference>
<feature type="domain" description="Ig-like" evidence="8">
    <location>
        <begin position="22"/>
        <end position="109"/>
    </location>
</feature>
<reference evidence="10" key="1">
    <citation type="journal article" date="2016" name="Sci. Rep.">
        <title>Molecular characterization of firefly nuptial gifts: a multi-omics approach sheds light on postcopulatory sexual selection.</title>
        <authorList>
            <person name="Al-Wathiqui N."/>
            <person name="Fallon T.R."/>
            <person name="South A."/>
            <person name="Weng J.K."/>
            <person name="Lewis S.M."/>
        </authorList>
    </citation>
    <scope>NUCLEOTIDE SEQUENCE</scope>
</reference>
<dbReference type="SMART" id="SM00060">
    <property type="entry name" value="FN3"/>
    <property type="match status" value="1"/>
</dbReference>
<keyword evidence="5" id="KW-0325">Glycoprotein</keyword>
<evidence type="ECO:0000256" key="7">
    <source>
        <dbReference type="SAM" id="SignalP"/>
    </source>
</evidence>
<dbReference type="CDD" id="cd00096">
    <property type="entry name" value="Ig"/>
    <property type="match status" value="3"/>
</dbReference>
<dbReference type="InterPro" id="IPR003598">
    <property type="entry name" value="Ig_sub2"/>
</dbReference>
<dbReference type="AlphaFoldDB" id="A0A1Y1N5J0"/>
<dbReference type="InterPro" id="IPR036116">
    <property type="entry name" value="FN3_sf"/>
</dbReference>
<dbReference type="InterPro" id="IPR003006">
    <property type="entry name" value="Ig/MHC_CS"/>
</dbReference>
<accession>A0A1Y1N5J0</accession>
<evidence type="ECO:0000256" key="1">
    <source>
        <dbReference type="ARBA" id="ARBA00004479"/>
    </source>
</evidence>
<dbReference type="Pfam" id="PF07679">
    <property type="entry name" value="I-set"/>
    <property type="match status" value="1"/>
</dbReference>
<keyword evidence="6" id="KW-0393">Immunoglobulin domain</keyword>
<evidence type="ECO:0000256" key="5">
    <source>
        <dbReference type="ARBA" id="ARBA00023180"/>
    </source>
</evidence>
<evidence type="ECO:0000256" key="4">
    <source>
        <dbReference type="ARBA" id="ARBA00023157"/>
    </source>
</evidence>
<dbReference type="EMBL" id="GEZM01013147">
    <property type="protein sequence ID" value="JAV92717.1"/>
    <property type="molecule type" value="Transcribed_RNA"/>
</dbReference>
<sequence length="430" mass="48219">MKMLRIKIEWSFFGALLFCLLPDCSLAGIHLSHSKATIELGHNFMVTCRDEAGRPVSWSGPKGTLGTKSHPGVEVSSYGTSLAFVPVTKEDSGTYSCRVGHDVSQFHLTVEVPITFMDTPPEQIGEENLDVTLRCEVKGGDKTVLIWTSEGKELQPPKYQQMGDGLLIRNVTRADSKTYTCRAMQRTTGNIRDQNIILKVEHKPVPRFPHLWKQIEQAWAFIGGDVNLTCEVDANPPAKFEWFRKNRLVTVRDKAAIHEPHRSILQLHANNSIVFGDYKCRATNRLGKLEKFITLQQGVQPDPPDVVRLHETGRHTISLTVEGPDMTNRTIAASMLPSGYRIQYKATEENLDWDHAATADFVKREDNSYTLEELDKDTMYEMRVATRNLAGISEYTNSSIFKTSSATLAATSQFTLLVFLSCPIAFALIL</sequence>
<feature type="domain" description="Ig-like" evidence="8">
    <location>
        <begin position="113"/>
        <end position="197"/>
    </location>
</feature>
<dbReference type="InterPro" id="IPR036179">
    <property type="entry name" value="Ig-like_dom_sf"/>
</dbReference>
<dbReference type="InterPro" id="IPR003599">
    <property type="entry name" value="Ig_sub"/>
</dbReference>
<proteinExistence type="predicted"/>
<dbReference type="GO" id="GO:0098609">
    <property type="term" value="P:cell-cell adhesion"/>
    <property type="evidence" value="ECO:0007669"/>
    <property type="project" value="TreeGrafter"/>
</dbReference>
<feature type="domain" description="Fibronectin type-III" evidence="9">
    <location>
        <begin position="303"/>
        <end position="406"/>
    </location>
</feature>
<dbReference type="GO" id="GO:0005911">
    <property type="term" value="C:cell-cell junction"/>
    <property type="evidence" value="ECO:0007669"/>
    <property type="project" value="TreeGrafter"/>
</dbReference>
<dbReference type="PROSITE" id="PS50835">
    <property type="entry name" value="IG_LIKE"/>
    <property type="match status" value="3"/>
</dbReference>
<evidence type="ECO:0000259" key="9">
    <source>
        <dbReference type="PROSITE" id="PS50853"/>
    </source>
</evidence>